<evidence type="ECO:0000313" key="2">
    <source>
        <dbReference type="EMBL" id="CAL1359681.1"/>
    </source>
</evidence>
<organism evidence="2 3">
    <name type="scientific">Linum trigynum</name>
    <dbReference type="NCBI Taxonomy" id="586398"/>
    <lineage>
        <taxon>Eukaryota</taxon>
        <taxon>Viridiplantae</taxon>
        <taxon>Streptophyta</taxon>
        <taxon>Embryophyta</taxon>
        <taxon>Tracheophyta</taxon>
        <taxon>Spermatophyta</taxon>
        <taxon>Magnoliopsida</taxon>
        <taxon>eudicotyledons</taxon>
        <taxon>Gunneridae</taxon>
        <taxon>Pentapetalae</taxon>
        <taxon>rosids</taxon>
        <taxon>fabids</taxon>
        <taxon>Malpighiales</taxon>
        <taxon>Linaceae</taxon>
        <taxon>Linum</taxon>
    </lineage>
</organism>
<dbReference type="AlphaFoldDB" id="A0AAV2CU77"/>
<dbReference type="EMBL" id="OZ034814">
    <property type="protein sequence ID" value="CAL1359681.1"/>
    <property type="molecule type" value="Genomic_DNA"/>
</dbReference>
<evidence type="ECO:0000256" key="1">
    <source>
        <dbReference type="SAM" id="MobiDB-lite"/>
    </source>
</evidence>
<proteinExistence type="predicted"/>
<reference evidence="2 3" key="1">
    <citation type="submission" date="2024-04" db="EMBL/GenBank/DDBJ databases">
        <authorList>
            <person name="Fracassetti M."/>
        </authorList>
    </citation>
    <scope>NUCLEOTIDE SEQUENCE [LARGE SCALE GENOMIC DNA]</scope>
</reference>
<feature type="region of interest" description="Disordered" evidence="1">
    <location>
        <begin position="1"/>
        <end position="112"/>
    </location>
</feature>
<feature type="compositionally biased region" description="Basic residues" evidence="1">
    <location>
        <begin position="102"/>
        <end position="112"/>
    </location>
</feature>
<sequence length="112" mass="12873">MGRVRADRVDESTHARPAPPRKGCKADCTELKRQGAEEERTSPREQMVWPEPPLTEENTEKSTAPNRRRLHLHRSSDLPSSRSTVRGRQKGKAKNDQDMRKGHQIRGIHKMD</sequence>
<dbReference type="Proteomes" id="UP001497516">
    <property type="component" value="Chromosome 10"/>
</dbReference>
<gene>
    <name evidence="2" type="ORF">LTRI10_LOCUS7155</name>
</gene>
<keyword evidence="3" id="KW-1185">Reference proteome</keyword>
<accession>A0AAV2CU77</accession>
<feature type="compositionally biased region" description="Basic and acidic residues" evidence="1">
    <location>
        <begin position="24"/>
        <end position="43"/>
    </location>
</feature>
<evidence type="ECO:0000313" key="3">
    <source>
        <dbReference type="Proteomes" id="UP001497516"/>
    </source>
</evidence>
<name>A0AAV2CU77_9ROSI</name>
<feature type="compositionally biased region" description="Basic and acidic residues" evidence="1">
    <location>
        <begin position="1"/>
        <end position="14"/>
    </location>
</feature>
<protein>
    <submittedName>
        <fullName evidence="2">Uncharacterized protein</fullName>
    </submittedName>
</protein>